<reference evidence="2" key="1">
    <citation type="journal article" date="2013" name="Science">
        <title>The Amborella genome and the evolution of flowering plants.</title>
        <authorList>
            <consortium name="Amborella Genome Project"/>
        </authorList>
    </citation>
    <scope>NUCLEOTIDE SEQUENCE [LARGE SCALE GENOMIC DNA]</scope>
</reference>
<organism evidence="1 2">
    <name type="scientific">Amborella trichopoda</name>
    <dbReference type="NCBI Taxonomy" id="13333"/>
    <lineage>
        <taxon>Eukaryota</taxon>
        <taxon>Viridiplantae</taxon>
        <taxon>Streptophyta</taxon>
        <taxon>Embryophyta</taxon>
        <taxon>Tracheophyta</taxon>
        <taxon>Spermatophyta</taxon>
        <taxon>Magnoliopsida</taxon>
        <taxon>Amborellales</taxon>
        <taxon>Amborellaceae</taxon>
        <taxon>Amborella</taxon>
    </lineage>
</organism>
<sequence>MKYPNSREIVSLRELVTMLHCEVDYHHNVSNFYRGYVEYAKDMFTSIKRKLARITKLIRFRE</sequence>
<dbReference type="EMBL" id="KI397486">
    <property type="protein sequence ID" value="ERM95469.1"/>
    <property type="molecule type" value="Genomic_DNA"/>
</dbReference>
<dbReference type="Gramene" id="ERM95469">
    <property type="protein sequence ID" value="ERM95469"/>
    <property type="gene ID" value="AMTR_s00008p00261850"/>
</dbReference>
<keyword evidence="2" id="KW-1185">Reference proteome</keyword>
<evidence type="ECO:0000313" key="1">
    <source>
        <dbReference type="EMBL" id="ERM95469.1"/>
    </source>
</evidence>
<dbReference type="HOGENOM" id="CLU_147624_1_0_1"/>
<gene>
    <name evidence="1" type="ORF">AMTR_s00008p00261850</name>
</gene>
<name>W1NJQ4_AMBTC</name>
<evidence type="ECO:0000313" key="2">
    <source>
        <dbReference type="Proteomes" id="UP000017836"/>
    </source>
</evidence>
<accession>W1NJQ4</accession>
<proteinExistence type="predicted"/>
<dbReference type="Proteomes" id="UP000017836">
    <property type="component" value="Unassembled WGS sequence"/>
</dbReference>
<protein>
    <submittedName>
        <fullName evidence="1">Uncharacterized protein</fullName>
    </submittedName>
</protein>
<dbReference type="AlphaFoldDB" id="W1NJQ4"/>